<accession>A0A0F7FXQ2</accession>
<evidence type="ECO:0000313" key="2">
    <source>
        <dbReference type="Proteomes" id="UP000034034"/>
    </source>
</evidence>
<dbReference type="EMBL" id="CP009922">
    <property type="protein sequence ID" value="AKG45483.1"/>
    <property type="molecule type" value="Genomic_DNA"/>
</dbReference>
<sequence>MRAADGAVRVAVGLMLLGTLASQHPHMSFHRVMRKDRFSSAFPNWRFFAPNPAQHDFEFFYRTLDEAGETSSWQPVDVIQGRHPRQILWFPGRRPEKAVFDVGSEIMMALDKGFDVVTRQPAYRLLSAFFRDRIERSAQADTVKGFQFTMVRVAGYDETEEPDIVFVSPYNPLRDNRETAR</sequence>
<organism evidence="1 2">
    <name type="scientific">Streptomyces xiamenensis</name>
    <dbReference type="NCBI Taxonomy" id="408015"/>
    <lineage>
        <taxon>Bacteria</taxon>
        <taxon>Bacillati</taxon>
        <taxon>Actinomycetota</taxon>
        <taxon>Actinomycetes</taxon>
        <taxon>Kitasatosporales</taxon>
        <taxon>Streptomycetaceae</taxon>
        <taxon>Streptomyces</taxon>
    </lineage>
</organism>
<evidence type="ECO:0000313" key="1">
    <source>
        <dbReference type="EMBL" id="AKG45483.1"/>
    </source>
</evidence>
<dbReference type="STRING" id="408015.SXIM_40990"/>
<gene>
    <name evidence="1" type="ORF">SXIM_40990</name>
</gene>
<dbReference type="RefSeq" id="WP_043177786.1">
    <property type="nucleotide sequence ID" value="NZ_CP009922.3"/>
</dbReference>
<keyword evidence="2" id="KW-1185">Reference proteome</keyword>
<protein>
    <submittedName>
        <fullName evidence="1">Uncharacterized protein</fullName>
    </submittedName>
</protein>
<dbReference type="HOGENOM" id="CLU_117640_1_0_11"/>
<name>A0A0F7FXQ2_9ACTN</name>
<dbReference type="PATRIC" id="fig|408015.6.peg.4151"/>
<dbReference type="Proteomes" id="UP000034034">
    <property type="component" value="Chromosome"/>
</dbReference>
<dbReference type="AlphaFoldDB" id="A0A0F7FXQ2"/>
<proteinExistence type="predicted"/>
<dbReference type="KEGG" id="sxi:SXIM_40990"/>
<reference evidence="1" key="1">
    <citation type="submission" date="2019-08" db="EMBL/GenBank/DDBJ databases">
        <title>Complete genome sequence of a mangrove-derived Streptomyces xiamenensis.</title>
        <authorList>
            <person name="Xu J."/>
        </authorList>
    </citation>
    <scope>NUCLEOTIDE SEQUENCE</scope>
    <source>
        <strain evidence="1">318</strain>
    </source>
</reference>